<dbReference type="InterPro" id="IPR011043">
    <property type="entry name" value="Gal_Oxase/kelch_b-propeller"/>
</dbReference>
<dbReference type="InterPro" id="IPR001810">
    <property type="entry name" value="F-box_dom"/>
</dbReference>
<evidence type="ECO:0000259" key="1">
    <source>
        <dbReference type="PROSITE" id="PS50181"/>
    </source>
</evidence>
<dbReference type="NCBIfam" id="TIGR01640">
    <property type="entry name" value="F_box_assoc_1"/>
    <property type="match status" value="1"/>
</dbReference>
<protein>
    <recommendedName>
        <fullName evidence="1">F-box domain-containing protein</fullName>
    </recommendedName>
</protein>
<accession>A0ABC9FN47</accession>
<dbReference type="InterPro" id="IPR017451">
    <property type="entry name" value="F-box-assoc_interact_dom"/>
</dbReference>
<dbReference type="Gene3D" id="1.20.1280.50">
    <property type="match status" value="1"/>
</dbReference>
<reference evidence="2 3" key="2">
    <citation type="submission" date="2024-10" db="EMBL/GenBank/DDBJ databases">
        <authorList>
            <person name="Ryan C."/>
        </authorList>
    </citation>
    <scope>NUCLEOTIDE SEQUENCE [LARGE SCALE GENOMIC DNA]</scope>
</reference>
<dbReference type="PANTHER" id="PTHR31111:SF133">
    <property type="entry name" value="OS07G0196600 PROTEIN"/>
    <property type="match status" value="1"/>
</dbReference>
<dbReference type="Proteomes" id="UP001497457">
    <property type="component" value="Chromosome 7b"/>
</dbReference>
<dbReference type="SUPFAM" id="SSF81383">
    <property type="entry name" value="F-box domain"/>
    <property type="match status" value="1"/>
</dbReference>
<dbReference type="SUPFAM" id="SSF50965">
    <property type="entry name" value="Galactose oxidase, central domain"/>
    <property type="match status" value="1"/>
</dbReference>
<keyword evidence="3" id="KW-1185">Reference proteome</keyword>
<proteinExistence type="predicted"/>
<dbReference type="AlphaFoldDB" id="A0ABC9FN47"/>
<name>A0ABC9FN47_9POAL</name>
<dbReference type="Pfam" id="PF00646">
    <property type="entry name" value="F-box"/>
    <property type="match status" value="1"/>
</dbReference>
<gene>
    <name evidence="2" type="ORF">URODEC1_LOCUS107400</name>
</gene>
<organism evidence="2 3">
    <name type="scientific">Urochloa decumbens</name>
    <dbReference type="NCBI Taxonomy" id="240449"/>
    <lineage>
        <taxon>Eukaryota</taxon>
        <taxon>Viridiplantae</taxon>
        <taxon>Streptophyta</taxon>
        <taxon>Embryophyta</taxon>
        <taxon>Tracheophyta</taxon>
        <taxon>Spermatophyta</taxon>
        <taxon>Magnoliopsida</taxon>
        <taxon>Liliopsida</taxon>
        <taxon>Poales</taxon>
        <taxon>Poaceae</taxon>
        <taxon>PACMAD clade</taxon>
        <taxon>Panicoideae</taxon>
        <taxon>Panicodae</taxon>
        <taxon>Paniceae</taxon>
        <taxon>Melinidinae</taxon>
        <taxon>Urochloa</taxon>
    </lineage>
</organism>
<feature type="domain" description="F-box" evidence="1">
    <location>
        <begin position="48"/>
        <end position="93"/>
    </location>
</feature>
<dbReference type="EMBL" id="OZ075117">
    <property type="protein sequence ID" value="CAL5078998.1"/>
    <property type="molecule type" value="Genomic_DNA"/>
</dbReference>
<dbReference type="PANTHER" id="PTHR31111">
    <property type="entry name" value="BNAA05G37150D PROTEIN-RELATED"/>
    <property type="match status" value="1"/>
</dbReference>
<dbReference type="InterPro" id="IPR013187">
    <property type="entry name" value="F-box-assoc_dom_typ3"/>
</dbReference>
<evidence type="ECO:0000313" key="3">
    <source>
        <dbReference type="Proteomes" id="UP001497457"/>
    </source>
</evidence>
<dbReference type="PROSITE" id="PS50181">
    <property type="entry name" value="FBOX"/>
    <property type="match status" value="1"/>
</dbReference>
<dbReference type="SMART" id="SM00256">
    <property type="entry name" value="FBOX"/>
    <property type="match status" value="1"/>
</dbReference>
<dbReference type="Pfam" id="PF08268">
    <property type="entry name" value="FBA_3"/>
    <property type="match status" value="1"/>
</dbReference>
<sequence length="424" mass="47786">MVSRRRNLGFSCRRRAPASETIAIPLGLASSKPWAVPERRIVQAAVAASGIGVLPLDAVYEILLRLPAKLICRLRVVCRLWRSLLSDMQFAAAHAARHPRPLVIAGYEQNAGDGTLVNIMDLSGQIVKQVRRIDGSDKVMSMDLDLVCVKNVDSGRYRFLNPATGAVYQLPTFFADEHMGLSFNLIGEPKYILGQVHSTGEYKVLRIFFHLSCSLHCQLFEVCTLNSGSHSRWRRKESPGEFVAFCKFTRLVIDGIVYLLCSDLHCSITFHDQVFEKDMIITFNLETEAWGPRIRGPPISFPNDAAQMFHNFGLPKTKQLSLANLHGSLAVVHGPAPYMDFWILMDIDKGQWVKQYSMQFEQYGHLKYVHPLLVLGDGRIVVHQEDNGFLQIYDPRTNTFTNSVELNHYSAVNMYTGSLLSLDK</sequence>
<reference evidence="3" key="1">
    <citation type="submission" date="2024-06" db="EMBL/GenBank/DDBJ databases">
        <authorList>
            <person name="Ryan C."/>
        </authorList>
    </citation>
    <scope>NUCLEOTIDE SEQUENCE [LARGE SCALE GENOMIC DNA]</scope>
</reference>
<evidence type="ECO:0000313" key="2">
    <source>
        <dbReference type="EMBL" id="CAL5078998.1"/>
    </source>
</evidence>
<dbReference type="CDD" id="cd22157">
    <property type="entry name" value="F-box_AtFBW1-like"/>
    <property type="match status" value="1"/>
</dbReference>
<dbReference type="InterPro" id="IPR036047">
    <property type="entry name" value="F-box-like_dom_sf"/>
</dbReference>